<dbReference type="PROSITE" id="PS50850">
    <property type="entry name" value="MFS"/>
    <property type="match status" value="1"/>
</dbReference>
<evidence type="ECO:0000313" key="10">
    <source>
        <dbReference type="Proteomes" id="UP000605992"/>
    </source>
</evidence>
<evidence type="ECO:0000259" key="8">
    <source>
        <dbReference type="PROSITE" id="PS50850"/>
    </source>
</evidence>
<organism evidence="9 10">
    <name type="scientific">Planotetraspora thailandica</name>
    <dbReference type="NCBI Taxonomy" id="487172"/>
    <lineage>
        <taxon>Bacteria</taxon>
        <taxon>Bacillati</taxon>
        <taxon>Actinomycetota</taxon>
        <taxon>Actinomycetes</taxon>
        <taxon>Streptosporangiales</taxon>
        <taxon>Streptosporangiaceae</taxon>
        <taxon>Planotetraspora</taxon>
    </lineage>
</organism>
<feature type="transmembrane region" description="Helical" evidence="7">
    <location>
        <begin position="256"/>
        <end position="275"/>
    </location>
</feature>
<feature type="transmembrane region" description="Helical" evidence="7">
    <location>
        <begin position="316"/>
        <end position="338"/>
    </location>
</feature>
<evidence type="ECO:0000256" key="2">
    <source>
        <dbReference type="ARBA" id="ARBA00022475"/>
    </source>
</evidence>
<dbReference type="PANTHER" id="PTHR23513">
    <property type="entry name" value="INTEGRAL MEMBRANE EFFLUX PROTEIN-RELATED"/>
    <property type="match status" value="1"/>
</dbReference>
<reference evidence="9" key="1">
    <citation type="submission" date="2021-01" db="EMBL/GenBank/DDBJ databases">
        <title>Whole genome shotgun sequence of Planotetraspora thailandica NBRC 104271.</title>
        <authorList>
            <person name="Komaki H."/>
            <person name="Tamura T."/>
        </authorList>
    </citation>
    <scope>NUCLEOTIDE SEQUENCE</scope>
    <source>
        <strain evidence="9">NBRC 104271</strain>
    </source>
</reference>
<feature type="transmembrane region" description="Helical" evidence="7">
    <location>
        <begin position="220"/>
        <end position="244"/>
    </location>
</feature>
<dbReference type="Pfam" id="PF07690">
    <property type="entry name" value="MFS_1"/>
    <property type="match status" value="1"/>
</dbReference>
<feature type="region of interest" description="Disordered" evidence="6">
    <location>
        <begin position="405"/>
        <end position="429"/>
    </location>
</feature>
<dbReference type="InterPro" id="IPR036259">
    <property type="entry name" value="MFS_trans_sf"/>
</dbReference>
<evidence type="ECO:0000256" key="6">
    <source>
        <dbReference type="SAM" id="MobiDB-lite"/>
    </source>
</evidence>
<keyword evidence="5 7" id="KW-0472">Membrane</keyword>
<feature type="transmembrane region" description="Helical" evidence="7">
    <location>
        <begin position="350"/>
        <end position="372"/>
    </location>
</feature>
<evidence type="ECO:0000256" key="4">
    <source>
        <dbReference type="ARBA" id="ARBA00022989"/>
    </source>
</evidence>
<dbReference type="AlphaFoldDB" id="A0A8J3Y174"/>
<dbReference type="GO" id="GO:0005886">
    <property type="term" value="C:plasma membrane"/>
    <property type="evidence" value="ECO:0007669"/>
    <property type="project" value="UniProtKB-SubCell"/>
</dbReference>
<comment type="caution">
    <text evidence="9">The sequence shown here is derived from an EMBL/GenBank/DDBJ whole genome shotgun (WGS) entry which is preliminary data.</text>
</comment>
<dbReference type="RefSeq" id="WP_239119644.1">
    <property type="nucleotide sequence ID" value="NZ_BOOR01000074.1"/>
</dbReference>
<proteinExistence type="predicted"/>
<feature type="transmembrane region" description="Helical" evidence="7">
    <location>
        <begin position="104"/>
        <end position="121"/>
    </location>
</feature>
<keyword evidence="3 7" id="KW-0812">Transmembrane</keyword>
<evidence type="ECO:0000256" key="3">
    <source>
        <dbReference type="ARBA" id="ARBA00022692"/>
    </source>
</evidence>
<dbReference type="PANTHER" id="PTHR23513:SF6">
    <property type="entry name" value="MAJOR FACILITATOR SUPERFAMILY ASSOCIATED DOMAIN-CONTAINING PROTEIN"/>
    <property type="match status" value="1"/>
</dbReference>
<accession>A0A8J3Y174</accession>
<evidence type="ECO:0000313" key="9">
    <source>
        <dbReference type="EMBL" id="GII58988.1"/>
    </source>
</evidence>
<protein>
    <submittedName>
        <fullName evidence="9">MFS transporter</fullName>
    </submittedName>
</protein>
<feature type="transmembrane region" description="Helical" evidence="7">
    <location>
        <begin position="378"/>
        <end position="397"/>
    </location>
</feature>
<keyword evidence="10" id="KW-1185">Reference proteome</keyword>
<evidence type="ECO:0000256" key="1">
    <source>
        <dbReference type="ARBA" id="ARBA00004651"/>
    </source>
</evidence>
<dbReference type="GO" id="GO:0022857">
    <property type="term" value="F:transmembrane transporter activity"/>
    <property type="evidence" value="ECO:0007669"/>
    <property type="project" value="InterPro"/>
</dbReference>
<dbReference type="Gene3D" id="1.20.1250.20">
    <property type="entry name" value="MFS general substrate transporter like domains"/>
    <property type="match status" value="1"/>
</dbReference>
<feature type="transmembrane region" description="Helical" evidence="7">
    <location>
        <begin position="142"/>
        <end position="163"/>
    </location>
</feature>
<dbReference type="SUPFAM" id="SSF103473">
    <property type="entry name" value="MFS general substrate transporter"/>
    <property type="match status" value="1"/>
</dbReference>
<evidence type="ECO:0000256" key="5">
    <source>
        <dbReference type="ARBA" id="ARBA00023136"/>
    </source>
</evidence>
<keyword evidence="2" id="KW-1003">Cell membrane</keyword>
<dbReference type="EMBL" id="BOOR01000074">
    <property type="protein sequence ID" value="GII58988.1"/>
    <property type="molecule type" value="Genomic_DNA"/>
</dbReference>
<dbReference type="CDD" id="cd06173">
    <property type="entry name" value="MFS_MefA_like"/>
    <property type="match status" value="1"/>
</dbReference>
<feature type="transmembrane region" description="Helical" evidence="7">
    <location>
        <begin position="78"/>
        <end position="98"/>
    </location>
</feature>
<gene>
    <name evidence="9" type="ORF">Pth03_73770</name>
</gene>
<keyword evidence="4 7" id="KW-1133">Transmembrane helix</keyword>
<evidence type="ECO:0000256" key="7">
    <source>
        <dbReference type="SAM" id="Phobius"/>
    </source>
</evidence>
<sequence>MVLPLRRQRDYRLLWSARAISESGTEVARLAVPLTAATALGASPIQMGLLTGATTLPYLLIGLPAGAMADRVSRRRPVMIAGEAIAGLAALSVPVAWLTGVLSVTWLIVVAFVIGSCAVAFRSFNIPHLATVVDESQRTQALAGFQSVFAVAQIGGPGLAGLLVSLVTAPIAILADAASFLVSALCLRAVRAPEHGTRSGGNGLAREIAEGMRVLAGNPVLRTICITGVIINALGSAYLALYVVFAVRVLGLPGPLVGVAAAASGVGGLLGAAIVPRLTRRYGENKIMLVSVLFFPLELVGTAAATGPVWLIAGQISVAAVITGVAVVCYSVCSGAVTMREAPPELLGRVNATSIFAIQGVMAPGGVLAGVAGETLGLRPALWVFAAGSLLVILWLWSSPIRRDARPAGEEGSPSTAPRPGSTPEAAHT</sequence>
<dbReference type="InterPro" id="IPR020846">
    <property type="entry name" value="MFS_dom"/>
</dbReference>
<feature type="domain" description="Major facilitator superfamily (MFS) profile" evidence="8">
    <location>
        <begin position="1"/>
        <end position="404"/>
    </location>
</feature>
<comment type="subcellular location">
    <subcellularLocation>
        <location evidence="1">Cell membrane</location>
        <topology evidence="1">Multi-pass membrane protein</topology>
    </subcellularLocation>
</comment>
<name>A0A8J3Y174_9ACTN</name>
<feature type="transmembrane region" description="Helical" evidence="7">
    <location>
        <begin position="169"/>
        <end position="190"/>
    </location>
</feature>
<feature type="transmembrane region" description="Helical" evidence="7">
    <location>
        <begin position="287"/>
        <end position="310"/>
    </location>
</feature>
<dbReference type="Proteomes" id="UP000605992">
    <property type="component" value="Unassembled WGS sequence"/>
</dbReference>
<dbReference type="InterPro" id="IPR011701">
    <property type="entry name" value="MFS"/>
</dbReference>